<protein>
    <submittedName>
        <fullName evidence="1">LppX domain protein</fullName>
    </submittedName>
    <submittedName>
        <fullName evidence="2">Outer membrane lipoprotein-sorting protein</fullName>
    </submittedName>
</protein>
<reference evidence="1" key="3">
    <citation type="journal article" name="MicrobiologyOpen">
        <title>Whole-genome comparison between the type strain of Halobacterium salinarum (DSM 3754(T)) and the laboratory strains R1 and NRC-1.</title>
        <authorList>
            <person name="Pfeiffer F."/>
            <person name="Losensky G."/>
            <person name="Marchfelder A."/>
            <person name="Habermann B."/>
            <person name="Dyall-Smith M."/>
        </authorList>
    </citation>
    <scope>NUCLEOTIDE SEQUENCE</scope>
    <source>
        <strain evidence="1">91-R6</strain>
    </source>
</reference>
<dbReference type="AlphaFoldDB" id="A0A4D6GT15"/>
<dbReference type="GeneID" id="68693391"/>
<organism evidence="1 3">
    <name type="scientific">Halobacterium salinarum (strain ATCC 33171 / DSM 3754 / JCM 8978 / NBRC 102687 / NCIMB 764 / 91-R6)</name>
    <dbReference type="NCBI Taxonomy" id="2597657"/>
    <lineage>
        <taxon>Archaea</taxon>
        <taxon>Methanobacteriati</taxon>
        <taxon>Methanobacteriota</taxon>
        <taxon>Stenosarchaea group</taxon>
        <taxon>Halobacteria</taxon>
        <taxon>Halobacteriales</taxon>
        <taxon>Halobacteriaceae</taxon>
        <taxon>Halobacterium</taxon>
    </lineage>
</organism>
<dbReference type="PANTHER" id="PTHR37507">
    <property type="entry name" value="SPORULATION PROTEIN YDCC"/>
    <property type="match status" value="1"/>
</dbReference>
<keyword evidence="2" id="KW-0449">Lipoprotein</keyword>
<dbReference type="PANTHER" id="PTHR37507:SF2">
    <property type="entry name" value="SPORULATION PROTEIN YDCC"/>
    <property type="match status" value="1"/>
</dbReference>
<sequence>MFEGRLWTRLLVGGLVAVAVLAGGAVIGMTVLGGTQSGAGSPRIGANASGAYAGIDGVNATREKVVHRGSETYRSVARVSLRPGTDQRRITIRETTSRRHETIVENDSVMTMYDRDTGVVRRFEPAGTTDPRTFGDRVERLFERVNVTDRTASATADGVSPLPVVPVDTARRATGASHTATLRLTYDGTTTVSGRSVYVLRLSATGDVGAAFEQTLWVDTERFFPVQRQTSWVANGEPVTARTTYSDITFDPGVTDDTFTFSAPPNTTVKTYDTPNRTVYPSAQRLAAATEASVPEPATPGSLRLVAATETTGRIHGVGLRYANDTASVTVAKYDRTYPVTGDREIRVAGRNAAVAVGPTTSISWNCATYRYTVRGSGVSLETLREVAASTACG</sequence>
<dbReference type="InterPro" id="IPR052944">
    <property type="entry name" value="Sporulation_related"/>
</dbReference>
<reference evidence="1 3" key="1">
    <citation type="journal article" date="2019" name="Microbiol. Resour. Announc.">
        <title>The Genome Sequence of the Halobacterium salinarum Type Strain Is Closely Related to That of Laboratory Strains NRC-1 and R1.</title>
        <authorList>
            <person name="Pfeiffer F."/>
            <person name="Marchfelder A."/>
            <person name="Habermann B."/>
            <person name="Dyall-Smith M.L."/>
        </authorList>
    </citation>
    <scope>NUCLEOTIDE SEQUENCE [LARGE SCALE GENOMIC DNA]</scope>
    <source>
        <strain evidence="1">91-R6</strain>
        <strain evidence="3">ATCC 33171 / DSM 3754 / JCM 8978 / NBRC 102687 / NCIMB 764 / 91-R6</strain>
    </source>
</reference>
<dbReference type="Gene3D" id="2.50.20.10">
    <property type="entry name" value="Lipoprotein localisation LolA/LolB/LppX"/>
    <property type="match status" value="1"/>
</dbReference>
<dbReference type="Proteomes" id="UP000296216">
    <property type="component" value="Chromosome"/>
</dbReference>
<evidence type="ECO:0000313" key="4">
    <source>
        <dbReference type="Proteomes" id="UP000323075"/>
    </source>
</evidence>
<dbReference type="SUPFAM" id="SSF89392">
    <property type="entry name" value="Prokaryotic lipoproteins and lipoprotein localization factors"/>
    <property type="match status" value="1"/>
</dbReference>
<dbReference type="InterPro" id="IPR029046">
    <property type="entry name" value="LolA/LolB/LppX"/>
</dbReference>
<dbReference type="EMBL" id="CP038631">
    <property type="protein sequence ID" value="QCC44296.1"/>
    <property type="molecule type" value="Genomic_DNA"/>
</dbReference>
<evidence type="ECO:0000313" key="1">
    <source>
        <dbReference type="EMBL" id="QCC44296.1"/>
    </source>
</evidence>
<name>A0A4D6GT15_HALS9</name>
<proteinExistence type="predicted"/>
<dbReference type="Proteomes" id="UP000323075">
    <property type="component" value="Unassembled WGS sequence"/>
</dbReference>
<evidence type="ECO:0000313" key="3">
    <source>
        <dbReference type="Proteomes" id="UP000296216"/>
    </source>
</evidence>
<gene>
    <name evidence="2" type="ORF">APQ99_01297</name>
    <name evidence="1" type="ORF">HBSAL_02845</name>
</gene>
<dbReference type="EMBL" id="VRYN01000002">
    <property type="protein sequence ID" value="TYO76656.1"/>
    <property type="molecule type" value="Genomic_DNA"/>
</dbReference>
<dbReference type="RefSeq" id="WP_010902315.1">
    <property type="nucleotide sequence ID" value="NZ_VRYN01000002.1"/>
</dbReference>
<accession>A0A4D6GT15</accession>
<evidence type="ECO:0000313" key="2">
    <source>
        <dbReference type="EMBL" id="TYO76656.1"/>
    </source>
</evidence>
<reference evidence="2 4" key="2">
    <citation type="submission" date="2019-07" db="EMBL/GenBank/DDBJ databases">
        <title>Genomic Encyclopedia of Archaeal and Bacterial Type Strains, Phase II (KMG-II): from individual species to whole genera.</title>
        <authorList>
            <person name="Goeker M."/>
        </authorList>
    </citation>
    <scope>NUCLEOTIDE SEQUENCE [LARGE SCALE GENOMIC DNA]</scope>
    <source>
        <strain evidence="2 4">DSM 3754</strain>
    </source>
</reference>